<accession>A0A378RMF5</accession>
<reference evidence="2 3" key="1">
    <citation type="submission" date="2018-06" db="EMBL/GenBank/DDBJ databases">
        <authorList>
            <consortium name="Pathogen Informatics"/>
            <person name="Doyle S."/>
        </authorList>
    </citation>
    <scope>NUCLEOTIDE SEQUENCE [LARGE SCALE GENOMIC DNA]</scope>
    <source>
        <strain evidence="2 3">NCTC11179</strain>
    </source>
</reference>
<sequence length="168" mass="19425">MQVRDLFILVIKLVILVLLIDIVFSTIPFVAIEIATTHSILETNKTNAVTLLISLVLLILLFRYAGKLVDWLKIEQSFSNPILPLQHITLSILAQLGIFFVGLSLFIHHLPSFLSNTWFWFKATATENPYEYVQTGNYWFISVFNLVLGYLLVFNTHRIARWMVKNQE</sequence>
<evidence type="ECO:0000313" key="2">
    <source>
        <dbReference type="EMBL" id="STZ27898.1"/>
    </source>
</evidence>
<protein>
    <submittedName>
        <fullName evidence="2">Uncharacterized protein</fullName>
    </submittedName>
</protein>
<feature type="transmembrane region" description="Helical" evidence="1">
    <location>
        <begin position="87"/>
        <end position="110"/>
    </location>
</feature>
<dbReference type="Proteomes" id="UP000255024">
    <property type="component" value="Unassembled WGS sequence"/>
</dbReference>
<feature type="transmembrane region" description="Helical" evidence="1">
    <location>
        <begin position="7"/>
        <end position="27"/>
    </location>
</feature>
<keyword evidence="1" id="KW-0472">Membrane</keyword>
<keyword evidence="1" id="KW-0812">Transmembrane</keyword>
<proteinExistence type="predicted"/>
<gene>
    <name evidence="2" type="ORF">NCTC11179_01436</name>
</gene>
<keyword evidence="1" id="KW-1133">Transmembrane helix</keyword>
<name>A0A378RMF5_MYROD</name>
<dbReference type="AlphaFoldDB" id="A0A378RMF5"/>
<dbReference type="RefSeq" id="WP_115090744.1">
    <property type="nucleotide sequence ID" value="NZ_CP068107.1"/>
</dbReference>
<dbReference type="EMBL" id="UGQL01000001">
    <property type="protein sequence ID" value="STZ27898.1"/>
    <property type="molecule type" value="Genomic_DNA"/>
</dbReference>
<evidence type="ECO:0000313" key="3">
    <source>
        <dbReference type="Proteomes" id="UP000255024"/>
    </source>
</evidence>
<organism evidence="2 3">
    <name type="scientific">Myroides odoratus</name>
    <name type="common">Flavobacterium odoratum</name>
    <dbReference type="NCBI Taxonomy" id="256"/>
    <lineage>
        <taxon>Bacteria</taxon>
        <taxon>Pseudomonadati</taxon>
        <taxon>Bacteroidota</taxon>
        <taxon>Flavobacteriia</taxon>
        <taxon>Flavobacteriales</taxon>
        <taxon>Flavobacteriaceae</taxon>
        <taxon>Myroides</taxon>
    </lineage>
</organism>
<evidence type="ECO:0000256" key="1">
    <source>
        <dbReference type="SAM" id="Phobius"/>
    </source>
</evidence>
<keyword evidence="3" id="KW-1185">Reference proteome</keyword>
<feature type="transmembrane region" description="Helical" evidence="1">
    <location>
        <begin position="47"/>
        <end position="66"/>
    </location>
</feature>
<feature type="transmembrane region" description="Helical" evidence="1">
    <location>
        <begin position="138"/>
        <end position="155"/>
    </location>
</feature>